<evidence type="ECO:0000256" key="2">
    <source>
        <dbReference type="RuleBase" id="RU362097"/>
    </source>
</evidence>
<dbReference type="Gene3D" id="1.20.1600.10">
    <property type="entry name" value="Outer membrane efflux proteins (OEP)"/>
    <property type="match status" value="1"/>
</dbReference>
<dbReference type="PANTHER" id="PTHR30203:SF33">
    <property type="entry name" value="BLR4455 PROTEIN"/>
    <property type="match status" value="1"/>
</dbReference>
<dbReference type="PANTHER" id="PTHR30203">
    <property type="entry name" value="OUTER MEMBRANE CATION EFFLUX PROTEIN"/>
    <property type="match status" value="1"/>
</dbReference>
<name>A0A4P7W244_9BACT</name>
<protein>
    <submittedName>
        <fullName evidence="3">Efflux transporter outer membrane subunit</fullName>
    </submittedName>
</protein>
<keyword evidence="4" id="KW-1185">Reference proteome</keyword>
<dbReference type="KEGG" id="ddb:E7747_03905"/>
<dbReference type="EMBL" id="CP039396">
    <property type="protein sequence ID" value="QCD41515.1"/>
    <property type="molecule type" value="Genomic_DNA"/>
</dbReference>
<keyword evidence="2" id="KW-0449">Lipoprotein</keyword>
<keyword evidence="2" id="KW-1134">Transmembrane beta strand</keyword>
<organism evidence="3 4">
    <name type="scientific">Duncaniella dubosii</name>
    <dbReference type="NCBI Taxonomy" id="2518971"/>
    <lineage>
        <taxon>Bacteria</taxon>
        <taxon>Pseudomonadati</taxon>
        <taxon>Bacteroidota</taxon>
        <taxon>Bacteroidia</taxon>
        <taxon>Bacteroidales</taxon>
        <taxon>Muribaculaceae</taxon>
        <taxon>Duncaniella</taxon>
    </lineage>
</organism>
<evidence type="ECO:0000256" key="1">
    <source>
        <dbReference type="ARBA" id="ARBA00007613"/>
    </source>
</evidence>
<dbReference type="NCBIfam" id="TIGR01845">
    <property type="entry name" value="outer_NodT"/>
    <property type="match status" value="1"/>
</dbReference>
<evidence type="ECO:0000313" key="4">
    <source>
        <dbReference type="Proteomes" id="UP000297149"/>
    </source>
</evidence>
<dbReference type="PROSITE" id="PS51257">
    <property type="entry name" value="PROKAR_LIPOPROTEIN"/>
    <property type="match status" value="1"/>
</dbReference>
<reference evidence="4" key="1">
    <citation type="submission" date="2019-02" db="EMBL/GenBank/DDBJ databases">
        <title>Isolation and identification of novel species under the genus Muribaculum.</title>
        <authorList>
            <person name="Miyake S."/>
            <person name="Ding Y."/>
            <person name="Low A."/>
            <person name="Soh M."/>
            <person name="Seedorf H."/>
        </authorList>
    </citation>
    <scope>NUCLEOTIDE SEQUENCE [LARGE SCALE GENOMIC DNA]</scope>
    <source>
        <strain evidence="4">H5</strain>
    </source>
</reference>
<keyword evidence="2" id="KW-0472">Membrane</keyword>
<dbReference type="InterPro" id="IPR010131">
    <property type="entry name" value="MdtP/NodT-like"/>
</dbReference>
<dbReference type="Pfam" id="PF02321">
    <property type="entry name" value="OEP"/>
    <property type="match status" value="2"/>
</dbReference>
<dbReference type="RefSeq" id="WP_136414227.1">
    <property type="nucleotide sequence ID" value="NZ_CAXHQF010000078.1"/>
</dbReference>
<dbReference type="AlphaFoldDB" id="A0A4P7W244"/>
<sequence>MKKIIFFIIALTAMTGCSGVKNLTPADSKMPEAYMPGLESDSACVADMAWWNFYTDSTLCHLIRLTLDNNRDLLKAAARVEEARQLYGIAKANMLPEVTGLAGANYETNKYNSGPTTKDPEYDLKLTVNWEVNLWGSLSWAKKSGAARFAATVDDLHAMRMTLIADVASAYFRLVALDNELAIVRQTLATREESLEQARIRFEGGLTSETVYQQAKVEYASAASLIPNIEGQITEARNAITLLMGEYPREILERGQLALNITLPESLPAGLPSTLLERRPDLRAAERRLAAAMADVGVNYANRFPNLRLAFTPGFENDALSKFFESPFTYSIGTITGSIFDFGRKKRKYQASIAVYDQARYDYEKAVINAFTEVNSAMSTYKRVKETSRLKVELRDATVKYVQLAHLQYRAGTLNYIDVLDAQRRYFDAQIGVSNALRDEYLAIINLYKVLGGGWTTDDGRTDEG</sequence>
<comment type="similarity">
    <text evidence="1 2">Belongs to the outer membrane factor (OMF) (TC 1.B.17) family.</text>
</comment>
<dbReference type="GO" id="GO:0015562">
    <property type="term" value="F:efflux transmembrane transporter activity"/>
    <property type="evidence" value="ECO:0007669"/>
    <property type="project" value="InterPro"/>
</dbReference>
<gene>
    <name evidence="3" type="ORF">E7747_03905</name>
</gene>
<accession>A0A4P7W244</accession>
<comment type="subcellular location">
    <subcellularLocation>
        <location evidence="2">Cell membrane</location>
        <topology evidence="2">Lipid-anchor</topology>
    </subcellularLocation>
</comment>
<keyword evidence="2" id="KW-0564">Palmitate</keyword>
<dbReference type="Gene3D" id="2.20.200.10">
    <property type="entry name" value="Outer membrane efflux proteins (OEP)"/>
    <property type="match status" value="1"/>
</dbReference>
<evidence type="ECO:0000313" key="3">
    <source>
        <dbReference type="EMBL" id="QCD41515.1"/>
    </source>
</evidence>
<dbReference type="Proteomes" id="UP000297149">
    <property type="component" value="Chromosome"/>
</dbReference>
<dbReference type="InterPro" id="IPR003423">
    <property type="entry name" value="OMP_efflux"/>
</dbReference>
<dbReference type="GO" id="GO:0005886">
    <property type="term" value="C:plasma membrane"/>
    <property type="evidence" value="ECO:0007669"/>
    <property type="project" value="UniProtKB-SubCell"/>
</dbReference>
<proteinExistence type="inferred from homology"/>
<keyword evidence="2" id="KW-0812">Transmembrane</keyword>
<dbReference type="SUPFAM" id="SSF56954">
    <property type="entry name" value="Outer membrane efflux proteins (OEP)"/>
    <property type="match status" value="1"/>
</dbReference>